<protein>
    <submittedName>
        <fullName evidence="8">Putative integral membrane protein</fullName>
    </submittedName>
</protein>
<dbReference type="InterPro" id="IPR004477">
    <property type="entry name" value="ComEC_N"/>
</dbReference>
<evidence type="ECO:0000313" key="8">
    <source>
        <dbReference type="EMBL" id="CBG40484.1"/>
    </source>
</evidence>
<feature type="transmembrane region" description="Helical" evidence="6">
    <location>
        <begin position="179"/>
        <end position="202"/>
    </location>
</feature>
<evidence type="ECO:0000256" key="5">
    <source>
        <dbReference type="ARBA" id="ARBA00023136"/>
    </source>
</evidence>
<keyword evidence="5 6" id="KW-0472">Membrane</keyword>
<evidence type="ECO:0000256" key="1">
    <source>
        <dbReference type="ARBA" id="ARBA00004651"/>
    </source>
</evidence>
<keyword evidence="9" id="KW-1185">Reference proteome</keyword>
<keyword evidence="4 6" id="KW-1133">Transmembrane helix</keyword>
<evidence type="ECO:0000256" key="3">
    <source>
        <dbReference type="ARBA" id="ARBA00022692"/>
    </source>
</evidence>
<keyword evidence="2" id="KW-1003">Cell membrane</keyword>
<dbReference type="GO" id="GO:0005886">
    <property type="term" value="C:plasma membrane"/>
    <property type="evidence" value="ECO:0007669"/>
    <property type="project" value="UniProtKB-SubCell"/>
</dbReference>
<accession>D3UJ09</accession>
<dbReference type="HOGENOM" id="CLU_054204_0_0_7"/>
<feature type="domain" description="ComEC/Rec2-related protein" evidence="7">
    <location>
        <begin position="157"/>
        <end position="388"/>
    </location>
</feature>
<sequence>MRPRIQSSPSPIPVLSGKKEWAFFIFFSFLIFSYNLFGIYQDYQGYSKSEPQALQATIKLQYRKQKGGKSYFVLKLEDRNAHIFYTTSRQDLKDLIYRDVRVFGKMAECSFWEFLKSCYFHTYQLSLLPKESYKKPLRDFIDKQHGDANSALLYKALFFGDRVNPAWRNIANVTGISHLIAISGFHLGLLSSILFFLLFLPYRFLQKRFFPYRNLYYDLGCLVLLGMFGYLVLLEFQPAFFRAFLMAALAYLFYLGGVALFSFSMLFVVVLLSLAFFPSFAWNVGFVLSVFGVFYIFLFVRHVPKKRILLYFFGFNLCMFLLMGIVVHFYFPYFSPYQFLAISISMIFPLYFPLVIALHLLGLGDALDPFYLWVLGAKIPFIEFYTPWPLFLGYVLASFGAIFSRKIFFVLLLFGIGFYGFLLLRFCKILGIGV</sequence>
<feature type="transmembrane region" description="Helical" evidence="6">
    <location>
        <begin position="370"/>
        <end position="388"/>
    </location>
</feature>
<evidence type="ECO:0000259" key="7">
    <source>
        <dbReference type="Pfam" id="PF03772"/>
    </source>
</evidence>
<dbReference type="KEGG" id="hms:HMU12300"/>
<dbReference type="PANTHER" id="PTHR30619">
    <property type="entry name" value="DNA INTERNALIZATION/COMPETENCE PROTEIN COMEC/REC2"/>
    <property type="match status" value="1"/>
</dbReference>
<feature type="transmembrane region" description="Helical" evidence="6">
    <location>
        <begin position="21"/>
        <end position="40"/>
    </location>
</feature>
<reference evidence="8 9" key="1">
    <citation type="journal article" date="2010" name="BMC Genomics">
        <title>Comparative genomics and proteomics of Helicobacter mustelae, an ulcerogenic and carcinogenic gastric pathogen.</title>
        <authorList>
            <person name="O'Toole P.W."/>
            <person name="Snelling W.J."/>
            <person name="Canchaya C."/>
            <person name="Forde B.M."/>
            <person name="Hardie K.R."/>
            <person name="Josenhans C."/>
            <person name="Graham R.L.J."/>
            <person name="McMullan G."/>
            <person name="Parkhill J."/>
            <person name="Belda E."/>
            <person name="Bentley S.D."/>
        </authorList>
    </citation>
    <scope>NUCLEOTIDE SEQUENCE [LARGE SCALE GENOMIC DNA]</scope>
    <source>
        <strain evidence="9">ATCC 43772 / LMG 18044 / NCTC 12198 / 12198</strain>
    </source>
</reference>
<dbReference type="AlphaFoldDB" id="D3UJ09"/>
<dbReference type="EMBL" id="FN555004">
    <property type="protein sequence ID" value="CBG40484.1"/>
    <property type="molecule type" value="Genomic_DNA"/>
</dbReference>
<name>D3UJ09_HELM1</name>
<keyword evidence="3 6" id="KW-0812">Transmembrane</keyword>
<comment type="subcellular location">
    <subcellularLocation>
        <location evidence="1">Cell membrane</location>
        <topology evidence="1">Multi-pass membrane protein</topology>
    </subcellularLocation>
</comment>
<organism evidence="8 9">
    <name type="scientific">Helicobacter mustelae (strain ATCC 43772 / CCUG 25715 / CIP 103759 / LMG 18044 / NCTC 12198 / R85-136P)</name>
    <name type="common">Campylobacter mustelae</name>
    <dbReference type="NCBI Taxonomy" id="679897"/>
    <lineage>
        <taxon>Bacteria</taxon>
        <taxon>Pseudomonadati</taxon>
        <taxon>Campylobacterota</taxon>
        <taxon>Epsilonproteobacteria</taxon>
        <taxon>Campylobacterales</taxon>
        <taxon>Helicobacteraceae</taxon>
        <taxon>Helicobacter</taxon>
    </lineage>
</organism>
<evidence type="ECO:0000256" key="2">
    <source>
        <dbReference type="ARBA" id="ARBA00022475"/>
    </source>
</evidence>
<feature type="transmembrane region" description="Helical" evidence="6">
    <location>
        <begin position="280"/>
        <end position="301"/>
    </location>
</feature>
<proteinExistence type="predicted"/>
<feature type="transmembrane region" description="Helical" evidence="6">
    <location>
        <begin position="408"/>
        <end position="427"/>
    </location>
</feature>
<evidence type="ECO:0000256" key="6">
    <source>
        <dbReference type="SAM" id="Phobius"/>
    </source>
</evidence>
<evidence type="ECO:0000256" key="4">
    <source>
        <dbReference type="ARBA" id="ARBA00022989"/>
    </source>
</evidence>
<dbReference type="RefSeq" id="WP_013023552.1">
    <property type="nucleotide sequence ID" value="NC_013949.1"/>
</dbReference>
<dbReference type="STRING" id="679897.HMU12300"/>
<feature type="transmembrane region" description="Helical" evidence="6">
    <location>
        <begin position="308"/>
        <end position="331"/>
    </location>
</feature>
<dbReference type="Proteomes" id="UP000001522">
    <property type="component" value="Chromosome"/>
</dbReference>
<feature type="transmembrane region" description="Helical" evidence="6">
    <location>
        <begin position="248"/>
        <end position="274"/>
    </location>
</feature>
<dbReference type="Pfam" id="PF03772">
    <property type="entry name" value="Competence"/>
    <property type="match status" value="1"/>
</dbReference>
<dbReference type="PANTHER" id="PTHR30619:SF7">
    <property type="entry name" value="BETA-LACTAMASE DOMAIN PROTEIN"/>
    <property type="match status" value="1"/>
</dbReference>
<dbReference type="eggNOG" id="COG0658">
    <property type="taxonomic scope" value="Bacteria"/>
</dbReference>
<evidence type="ECO:0000313" key="9">
    <source>
        <dbReference type="Proteomes" id="UP000001522"/>
    </source>
</evidence>
<feature type="transmembrane region" description="Helical" evidence="6">
    <location>
        <begin position="337"/>
        <end position="358"/>
    </location>
</feature>
<feature type="transmembrane region" description="Helical" evidence="6">
    <location>
        <begin position="214"/>
        <end position="236"/>
    </location>
</feature>
<gene>
    <name evidence="8" type="ordered locus">HMU12300</name>
</gene>
<dbReference type="InterPro" id="IPR052159">
    <property type="entry name" value="Competence_DNA_uptake"/>
</dbReference>